<dbReference type="PANTHER" id="PTHR32071">
    <property type="entry name" value="TRANSCRIPTIONAL REGULATORY PROTEIN"/>
    <property type="match status" value="1"/>
</dbReference>
<evidence type="ECO:0000259" key="8">
    <source>
        <dbReference type="PROSITE" id="PS50045"/>
    </source>
</evidence>
<dbReference type="InterPro" id="IPR009057">
    <property type="entry name" value="Homeodomain-like_sf"/>
</dbReference>
<dbReference type="STRING" id="989370.AOQ71_28900"/>
<reference evidence="10 11" key="1">
    <citation type="submission" date="2015-09" db="EMBL/GenBank/DDBJ databases">
        <title>Draft Genome Sequence of Bradyrhizobium manausense Strain BR 3351T, a Novel Symbiotic Nitrogen-Fixing Alphaproteobacterium Isolated from Brazilian Amazon Rain Forest.</title>
        <authorList>
            <person name="De Araujo J.L."/>
            <person name="Zilli J.E."/>
        </authorList>
    </citation>
    <scope>NUCLEOTIDE SEQUENCE [LARGE SCALE GENOMIC DNA]</scope>
    <source>
        <strain evidence="10 11">BR3351</strain>
    </source>
</reference>
<keyword evidence="1" id="KW-0547">Nucleotide-binding</keyword>
<dbReference type="CDD" id="cd00009">
    <property type="entry name" value="AAA"/>
    <property type="match status" value="1"/>
</dbReference>
<dbReference type="AlphaFoldDB" id="A0A0R3DEU7"/>
<dbReference type="PROSITE" id="PS50045">
    <property type="entry name" value="SIGMA54_INTERACT_4"/>
    <property type="match status" value="1"/>
</dbReference>
<dbReference type="Gene3D" id="3.40.50.300">
    <property type="entry name" value="P-loop containing nucleotide triphosphate hydrolases"/>
    <property type="match status" value="1"/>
</dbReference>
<dbReference type="PROSITE" id="PS00675">
    <property type="entry name" value="SIGMA54_INTERACT_1"/>
    <property type="match status" value="1"/>
</dbReference>
<evidence type="ECO:0000256" key="1">
    <source>
        <dbReference type="ARBA" id="ARBA00022741"/>
    </source>
</evidence>
<evidence type="ECO:0000256" key="2">
    <source>
        <dbReference type="ARBA" id="ARBA00022840"/>
    </source>
</evidence>
<keyword evidence="2" id="KW-0067">ATP-binding</keyword>
<dbReference type="Pfam" id="PF00989">
    <property type="entry name" value="PAS"/>
    <property type="match status" value="1"/>
</dbReference>
<protein>
    <submittedName>
        <fullName evidence="10">Fis family transcriptional regulator</fullName>
    </submittedName>
</protein>
<dbReference type="InterPro" id="IPR013767">
    <property type="entry name" value="PAS_fold"/>
</dbReference>
<keyword evidence="4" id="KW-0805">Transcription regulation</keyword>
<comment type="caution">
    <text evidence="10">The sequence shown here is derived from an EMBL/GenBank/DDBJ whole genome shotgun (WGS) entry which is preliminary data.</text>
</comment>
<dbReference type="PROSITE" id="PS00688">
    <property type="entry name" value="SIGMA54_INTERACT_3"/>
    <property type="match status" value="1"/>
</dbReference>
<dbReference type="InterPro" id="IPR025662">
    <property type="entry name" value="Sigma_54_int_dom_ATP-bd_1"/>
</dbReference>
<keyword evidence="6" id="KW-0010">Activator</keyword>
<dbReference type="InterPro" id="IPR003593">
    <property type="entry name" value="AAA+_ATPase"/>
</dbReference>
<dbReference type="Gene3D" id="3.30.450.20">
    <property type="entry name" value="PAS domain"/>
    <property type="match status" value="1"/>
</dbReference>
<dbReference type="GO" id="GO:0000160">
    <property type="term" value="P:phosphorelay signal transduction system"/>
    <property type="evidence" value="ECO:0007669"/>
    <property type="project" value="UniProtKB-KW"/>
</dbReference>
<dbReference type="SUPFAM" id="SSF46689">
    <property type="entry name" value="Homeodomain-like"/>
    <property type="match status" value="1"/>
</dbReference>
<dbReference type="Pfam" id="PF02954">
    <property type="entry name" value="HTH_8"/>
    <property type="match status" value="1"/>
</dbReference>
<evidence type="ECO:0000256" key="7">
    <source>
        <dbReference type="ARBA" id="ARBA00023163"/>
    </source>
</evidence>
<dbReference type="InterPro" id="IPR002197">
    <property type="entry name" value="HTH_Fis"/>
</dbReference>
<feature type="domain" description="PAS" evidence="9">
    <location>
        <begin position="18"/>
        <end position="59"/>
    </location>
</feature>
<keyword evidence="3" id="KW-0902">Two-component regulatory system</keyword>
<feature type="domain" description="Sigma-54 factor interaction" evidence="8">
    <location>
        <begin position="160"/>
        <end position="390"/>
    </location>
</feature>
<evidence type="ECO:0000256" key="4">
    <source>
        <dbReference type="ARBA" id="ARBA00023015"/>
    </source>
</evidence>
<dbReference type="Gene3D" id="1.10.10.60">
    <property type="entry name" value="Homeodomain-like"/>
    <property type="match status" value="1"/>
</dbReference>
<dbReference type="PROSITE" id="PS50112">
    <property type="entry name" value="PAS"/>
    <property type="match status" value="1"/>
</dbReference>
<evidence type="ECO:0000256" key="3">
    <source>
        <dbReference type="ARBA" id="ARBA00023012"/>
    </source>
</evidence>
<dbReference type="InterPro" id="IPR000014">
    <property type="entry name" value="PAS"/>
</dbReference>
<dbReference type="InterPro" id="IPR025943">
    <property type="entry name" value="Sigma_54_int_dom_ATP-bd_2"/>
</dbReference>
<dbReference type="GO" id="GO:0005524">
    <property type="term" value="F:ATP binding"/>
    <property type="evidence" value="ECO:0007669"/>
    <property type="project" value="UniProtKB-KW"/>
</dbReference>
<dbReference type="PRINTS" id="PR01590">
    <property type="entry name" value="HTHFIS"/>
</dbReference>
<name>A0A0R3DEU7_9BRAD</name>
<evidence type="ECO:0000256" key="6">
    <source>
        <dbReference type="ARBA" id="ARBA00023159"/>
    </source>
</evidence>
<dbReference type="Proteomes" id="UP000051936">
    <property type="component" value="Unassembled WGS sequence"/>
</dbReference>
<dbReference type="SMART" id="SM00382">
    <property type="entry name" value="AAA"/>
    <property type="match status" value="1"/>
</dbReference>
<organism evidence="10 11">
    <name type="scientific">Bradyrhizobium manausense</name>
    <dbReference type="NCBI Taxonomy" id="989370"/>
    <lineage>
        <taxon>Bacteria</taxon>
        <taxon>Pseudomonadati</taxon>
        <taxon>Pseudomonadota</taxon>
        <taxon>Alphaproteobacteria</taxon>
        <taxon>Hyphomicrobiales</taxon>
        <taxon>Nitrobacteraceae</taxon>
        <taxon>Bradyrhizobium</taxon>
    </lineage>
</organism>
<evidence type="ECO:0000313" key="11">
    <source>
        <dbReference type="Proteomes" id="UP000051936"/>
    </source>
</evidence>
<dbReference type="FunFam" id="3.40.50.300:FF:000006">
    <property type="entry name" value="DNA-binding transcriptional regulator NtrC"/>
    <property type="match status" value="1"/>
</dbReference>
<dbReference type="InterPro" id="IPR002078">
    <property type="entry name" value="Sigma_54_int"/>
</dbReference>
<dbReference type="InterPro" id="IPR027417">
    <property type="entry name" value="P-loop_NTPase"/>
</dbReference>
<dbReference type="SUPFAM" id="SSF55785">
    <property type="entry name" value="PYP-like sensor domain (PAS domain)"/>
    <property type="match status" value="1"/>
</dbReference>
<dbReference type="OrthoDB" id="9762726at2"/>
<keyword evidence="7" id="KW-0804">Transcription</keyword>
<dbReference type="EMBL" id="LJYG01000105">
    <property type="protein sequence ID" value="KRQ04879.1"/>
    <property type="molecule type" value="Genomic_DNA"/>
</dbReference>
<dbReference type="Gene3D" id="1.10.8.60">
    <property type="match status" value="1"/>
</dbReference>
<dbReference type="RefSeq" id="WP_057753911.1">
    <property type="nucleotide sequence ID" value="NZ_LJYG01000105.1"/>
</dbReference>
<dbReference type="InterPro" id="IPR035965">
    <property type="entry name" value="PAS-like_dom_sf"/>
</dbReference>
<keyword evidence="11" id="KW-1185">Reference proteome</keyword>
<evidence type="ECO:0000313" key="10">
    <source>
        <dbReference type="EMBL" id="KRQ04879.1"/>
    </source>
</evidence>
<dbReference type="SUPFAM" id="SSF52540">
    <property type="entry name" value="P-loop containing nucleoside triphosphate hydrolases"/>
    <property type="match status" value="1"/>
</dbReference>
<accession>A0A0R3DEU7</accession>
<evidence type="ECO:0000256" key="5">
    <source>
        <dbReference type="ARBA" id="ARBA00023125"/>
    </source>
</evidence>
<dbReference type="GO" id="GO:0006355">
    <property type="term" value="P:regulation of DNA-templated transcription"/>
    <property type="evidence" value="ECO:0007669"/>
    <property type="project" value="InterPro"/>
</dbReference>
<sequence>MSGPSSVVSDPAYIRARAMETLFERLEHLCEGAIAIDRSGRVVYVNEKYVTAIGLSHESEALGRPIEEVIPNSLLRRVVETGEPIILDIMELGGQQLVVTRMPIEDERGNIIGAIGFVLYDRLEGLKPLLGRVAQLENDLRLARRQLSHARAARFTFEDYVGSTAGIAQAKTLAARAARQSVTVLLTGETGTGKEMLAQAIHNASARAEKPFVSVNVAAIPDTLIESEFFGAAPGAYTGADRKGRDGKFRIADGGTLFLDEIGEMPLQLQAKLLRVLQEREIEPLGSDKVTRVDVRVIAATNVDLHKRVSEGTFRADLYYRLNVLSIVLPPLRHCLDDLPEICGRLLEDISASGDYLNARITPSGLTALARYGWPGNVRELRNILERALILSDSGRLTSDDFDRILPVSAEMIPAAPSRPTGLVLPYAEAEAEFEKHTLEQALAASNGQISEAAKMLQISRATFYKKLAKFGLASGATPV</sequence>
<evidence type="ECO:0000259" key="9">
    <source>
        <dbReference type="PROSITE" id="PS50112"/>
    </source>
</evidence>
<proteinExistence type="predicted"/>
<dbReference type="Pfam" id="PF00158">
    <property type="entry name" value="Sigma54_activat"/>
    <property type="match status" value="1"/>
</dbReference>
<gene>
    <name evidence="10" type="ORF">AOQ71_28900</name>
</gene>
<dbReference type="InterPro" id="IPR025944">
    <property type="entry name" value="Sigma_54_int_dom_CS"/>
</dbReference>
<dbReference type="GO" id="GO:0043565">
    <property type="term" value="F:sequence-specific DNA binding"/>
    <property type="evidence" value="ECO:0007669"/>
    <property type="project" value="InterPro"/>
</dbReference>
<dbReference type="PROSITE" id="PS00676">
    <property type="entry name" value="SIGMA54_INTERACT_2"/>
    <property type="match status" value="1"/>
</dbReference>
<dbReference type="CDD" id="cd00130">
    <property type="entry name" value="PAS"/>
    <property type="match status" value="1"/>
</dbReference>
<dbReference type="Pfam" id="PF25601">
    <property type="entry name" value="AAA_lid_14"/>
    <property type="match status" value="1"/>
</dbReference>
<keyword evidence="5" id="KW-0238">DNA-binding</keyword>
<dbReference type="InterPro" id="IPR058031">
    <property type="entry name" value="AAA_lid_NorR"/>
</dbReference>
<dbReference type="PANTHER" id="PTHR32071:SF99">
    <property type="entry name" value="TRANSCRIPTIONAL REGULATORY PROTEIN"/>
    <property type="match status" value="1"/>
</dbReference>